<keyword evidence="3" id="KW-1185">Reference proteome</keyword>
<organism evidence="2 3">
    <name type="scientific">Athene cunicularia</name>
    <name type="common">Burrowing owl</name>
    <name type="synonym">Speotyto cunicularia</name>
    <dbReference type="NCBI Taxonomy" id="194338"/>
    <lineage>
        <taxon>Eukaryota</taxon>
        <taxon>Metazoa</taxon>
        <taxon>Chordata</taxon>
        <taxon>Craniata</taxon>
        <taxon>Vertebrata</taxon>
        <taxon>Euteleostomi</taxon>
        <taxon>Archelosauria</taxon>
        <taxon>Archosauria</taxon>
        <taxon>Dinosauria</taxon>
        <taxon>Saurischia</taxon>
        <taxon>Theropoda</taxon>
        <taxon>Coelurosauria</taxon>
        <taxon>Aves</taxon>
        <taxon>Neognathae</taxon>
        <taxon>Neoaves</taxon>
        <taxon>Telluraves</taxon>
        <taxon>Strigiformes</taxon>
        <taxon>Strigidae</taxon>
        <taxon>Athene</taxon>
    </lineage>
</organism>
<keyword evidence="1" id="KW-0472">Membrane</keyword>
<dbReference type="Proteomes" id="UP000472269">
    <property type="component" value="Unplaced"/>
</dbReference>
<feature type="transmembrane region" description="Helical" evidence="1">
    <location>
        <begin position="61"/>
        <end position="83"/>
    </location>
</feature>
<dbReference type="Ensembl" id="ENSACUT00000008074.1">
    <property type="protein sequence ID" value="ENSACUP00000007544.1"/>
    <property type="gene ID" value="ENSACUG00000005153.1"/>
</dbReference>
<keyword evidence="1" id="KW-1133">Transmembrane helix</keyword>
<accession>A0A663M6K5</accession>
<name>A0A663M6K5_ATHCN</name>
<evidence type="ECO:0000256" key="1">
    <source>
        <dbReference type="SAM" id="Phobius"/>
    </source>
</evidence>
<keyword evidence="1" id="KW-0812">Transmembrane</keyword>
<proteinExistence type="predicted"/>
<dbReference type="AlphaFoldDB" id="A0A663M6K5"/>
<protein>
    <submittedName>
        <fullName evidence="2">Uncharacterized protein</fullName>
    </submittedName>
</protein>
<feature type="transmembrane region" description="Helical" evidence="1">
    <location>
        <begin position="20"/>
        <end position="40"/>
    </location>
</feature>
<dbReference type="OMA" id="HARAWKC"/>
<evidence type="ECO:0000313" key="3">
    <source>
        <dbReference type="Proteomes" id="UP000472269"/>
    </source>
</evidence>
<reference evidence="2" key="1">
    <citation type="submission" date="2025-08" db="UniProtKB">
        <authorList>
            <consortium name="Ensembl"/>
        </authorList>
    </citation>
    <scope>IDENTIFICATION</scope>
</reference>
<sequence>MFPLRCLDLLWATWRVTCWPSPHLLGLSIATLSTVTHYGLHFTLISNISLESNSYRVIHHAAFYFGICLSMTLILAALLSSAATVRESPLFCTYKSLLSSQVEDSMMDVYDLVYEEVRRNTSSFRRHELTAIHEAVSCLSALAENLALGYLPSGFGRLKLMPRGWMGRSALLACFQTPPTQLLLSFCVFLNHDNKYFPKPLSCVLLKMQKRTNVSHCNSGGDPESCDHAWWCLFCSTEEQHPKSPARQGEPGTTPTFLSCLV</sequence>
<evidence type="ECO:0000313" key="2">
    <source>
        <dbReference type="Ensembl" id="ENSACUP00000007544.1"/>
    </source>
</evidence>
<reference evidence="2" key="2">
    <citation type="submission" date="2025-09" db="UniProtKB">
        <authorList>
            <consortium name="Ensembl"/>
        </authorList>
    </citation>
    <scope>IDENTIFICATION</scope>
</reference>